<gene>
    <name evidence="1" type="ORF">ACFS5M_11520</name>
</gene>
<evidence type="ECO:0000313" key="1">
    <source>
        <dbReference type="EMBL" id="MFD2824300.1"/>
    </source>
</evidence>
<name>A0ABW5WQR6_9FLAO</name>
<protein>
    <submittedName>
        <fullName evidence="1">Uncharacterized protein</fullName>
    </submittedName>
</protein>
<dbReference type="Proteomes" id="UP001597533">
    <property type="component" value="Unassembled WGS sequence"/>
</dbReference>
<proteinExistence type="predicted"/>
<organism evidence="1 2">
    <name type="scientific">Lacinutrix iliipiscaria</name>
    <dbReference type="NCBI Taxonomy" id="1230532"/>
    <lineage>
        <taxon>Bacteria</taxon>
        <taxon>Pseudomonadati</taxon>
        <taxon>Bacteroidota</taxon>
        <taxon>Flavobacteriia</taxon>
        <taxon>Flavobacteriales</taxon>
        <taxon>Flavobacteriaceae</taxon>
        <taxon>Lacinutrix</taxon>
    </lineage>
</organism>
<dbReference type="RefSeq" id="WP_183488417.1">
    <property type="nucleotide sequence ID" value="NZ_JBHUOV010000007.1"/>
</dbReference>
<dbReference type="EMBL" id="JBHUOV010000007">
    <property type="protein sequence ID" value="MFD2824300.1"/>
    <property type="molecule type" value="Genomic_DNA"/>
</dbReference>
<accession>A0ABW5WQR6</accession>
<keyword evidence="2" id="KW-1185">Reference proteome</keyword>
<sequence length="115" mass="13793">MEKNNSNWSKTDIKIYLLLFFINTDYTESIQNIDYNTFEIKKPIFDKIYNEFNKDNDYQSIQKIRFALENKAYSKEELHTLFLEIKTMFSLSKKRNNLIINSVFTNLERILDSAA</sequence>
<reference evidence="2" key="1">
    <citation type="journal article" date="2019" name="Int. J. Syst. Evol. Microbiol.">
        <title>The Global Catalogue of Microorganisms (GCM) 10K type strain sequencing project: providing services to taxonomists for standard genome sequencing and annotation.</title>
        <authorList>
            <consortium name="The Broad Institute Genomics Platform"/>
            <consortium name="The Broad Institute Genome Sequencing Center for Infectious Disease"/>
            <person name="Wu L."/>
            <person name="Ma J."/>
        </authorList>
    </citation>
    <scope>NUCLEOTIDE SEQUENCE [LARGE SCALE GENOMIC DNA]</scope>
    <source>
        <strain evidence="2">KCTC 32141</strain>
    </source>
</reference>
<evidence type="ECO:0000313" key="2">
    <source>
        <dbReference type="Proteomes" id="UP001597533"/>
    </source>
</evidence>
<comment type="caution">
    <text evidence="1">The sequence shown here is derived from an EMBL/GenBank/DDBJ whole genome shotgun (WGS) entry which is preliminary data.</text>
</comment>